<proteinExistence type="predicted"/>
<gene>
    <name evidence="1" type="ordered locus">MTR_2g044120</name>
</gene>
<protein>
    <submittedName>
        <fullName evidence="1">Flavin containing monooxygenase, putative</fullName>
    </submittedName>
</protein>
<dbReference type="Proteomes" id="UP000002051">
    <property type="component" value="Chromosome 2"/>
</dbReference>
<dbReference type="HOGENOM" id="CLU_2834939_0_0_1"/>
<keyword evidence="1" id="KW-0503">Monooxygenase</keyword>
<reference evidence="1 3" key="2">
    <citation type="journal article" date="2014" name="BMC Genomics">
        <title>An improved genome release (version Mt4.0) for the model legume Medicago truncatula.</title>
        <authorList>
            <person name="Tang H."/>
            <person name="Krishnakumar V."/>
            <person name="Bidwell S."/>
            <person name="Rosen B."/>
            <person name="Chan A."/>
            <person name="Zhou S."/>
            <person name="Gentzbittel L."/>
            <person name="Childs K.L."/>
            <person name="Yandell M."/>
            <person name="Gundlach H."/>
            <person name="Mayer K.F."/>
            <person name="Schwartz D.C."/>
            <person name="Town C.D."/>
        </authorList>
    </citation>
    <scope>GENOME REANNOTATION</scope>
    <source>
        <strain evidence="1">A17</strain>
        <strain evidence="2 3">cv. Jemalong A17</strain>
    </source>
</reference>
<dbReference type="GO" id="GO:0004497">
    <property type="term" value="F:monooxygenase activity"/>
    <property type="evidence" value="ECO:0007669"/>
    <property type="project" value="UniProtKB-KW"/>
</dbReference>
<accession>A0A072VHM8</accession>
<name>A0A072VHM8_MEDTR</name>
<reference evidence="1 3" key="1">
    <citation type="journal article" date="2011" name="Nature">
        <title>The Medicago genome provides insight into the evolution of rhizobial symbioses.</title>
        <authorList>
            <person name="Young N.D."/>
            <person name="Debelle F."/>
            <person name="Oldroyd G.E."/>
            <person name="Geurts R."/>
            <person name="Cannon S.B."/>
            <person name="Udvardi M.K."/>
            <person name="Benedito V.A."/>
            <person name="Mayer K.F."/>
            <person name="Gouzy J."/>
            <person name="Schoof H."/>
            <person name="Van de Peer Y."/>
            <person name="Proost S."/>
            <person name="Cook D.R."/>
            <person name="Meyers B.C."/>
            <person name="Spannagl M."/>
            <person name="Cheung F."/>
            <person name="De Mita S."/>
            <person name="Krishnakumar V."/>
            <person name="Gundlach H."/>
            <person name="Zhou S."/>
            <person name="Mudge J."/>
            <person name="Bharti A.K."/>
            <person name="Murray J.D."/>
            <person name="Naoumkina M.A."/>
            <person name="Rosen B."/>
            <person name="Silverstein K.A."/>
            <person name="Tang H."/>
            <person name="Rombauts S."/>
            <person name="Zhao P.X."/>
            <person name="Zhou P."/>
            <person name="Barbe V."/>
            <person name="Bardou P."/>
            <person name="Bechner M."/>
            <person name="Bellec A."/>
            <person name="Berger A."/>
            <person name="Berges H."/>
            <person name="Bidwell S."/>
            <person name="Bisseling T."/>
            <person name="Choisne N."/>
            <person name="Couloux A."/>
            <person name="Denny R."/>
            <person name="Deshpande S."/>
            <person name="Dai X."/>
            <person name="Doyle J.J."/>
            <person name="Dudez A.M."/>
            <person name="Farmer A.D."/>
            <person name="Fouteau S."/>
            <person name="Franken C."/>
            <person name="Gibelin C."/>
            <person name="Gish J."/>
            <person name="Goldstein S."/>
            <person name="Gonzalez A.J."/>
            <person name="Green P.J."/>
            <person name="Hallab A."/>
            <person name="Hartog M."/>
            <person name="Hua A."/>
            <person name="Humphray S.J."/>
            <person name="Jeong D.H."/>
            <person name="Jing Y."/>
            <person name="Jocker A."/>
            <person name="Kenton S.M."/>
            <person name="Kim D.J."/>
            <person name="Klee K."/>
            <person name="Lai H."/>
            <person name="Lang C."/>
            <person name="Lin S."/>
            <person name="Macmil S.L."/>
            <person name="Magdelenat G."/>
            <person name="Matthews L."/>
            <person name="McCorrison J."/>
            <person name="Monaghan E.L."/>
            <person name="Mun J.H."/>
            <person name="Najar F.Z."/>
            <person name="Nicholson C."/>
            <person name="Noirot C."/>
            <person name="O'Bleness M."/>
            <person name="Paule C.R."/>
            <person name="Poulain J."/>
            <person name="Prion F."/>
            <person name="Qin B."/>
            <person name="Qu C."/>
            <person name="Retzel E.F."/>
            <person name="Riddle C."/>
            <person name="Sallet E."/>
            <person name="Samain S."/>
            <person name="Samson N."/>
            <person name="Sanders I."/>
            <person name="Saurat O."/>
            <person name="Scarpelli C."/>
            <person name="Schiex T."/>
            <person name="Segurens B."/>
            <person name="Severin A.J."/>
            <person name="Sherrier D.J."/>
            <person name="Shi R."/>
            <person name="Sims S."/>
            <person name="Singer S.R."/>
            <person name="Sinharoy S."/>
            <person name="Sterck L."/>
            <person name="Viollet A."/>
            <person name="Wang B.B."/>
            <person name="Wang K."/>
            <person name="Wang M."/>
            <person name="Wang X."/>
            <person name="Warfsmann J."/>
            <person name="Weissenbach J."/>
            <person name="White D.D."/>
            <person name="White J.D."/>
            <person name="Wiley G.B."/>
            <person name="Wincker P."/>
            <person name="Xing Y."/>
            <person name="Yang L."/>
            <person name="Yao Z."/>
            <person name="Ying F."/>
            <person name="Zhai J."/>
            <person name="Zhou L."/>
            <person name="Zuber A."/>
            <person name="Denarie J."/>
            <person name="Dixon R.A."/>
            <person name="May G.D."/>
            <person name="Schwartz D.C."/>
            <person name="Rogers J."/>
            <person name="Quetier F."/>
            <person name="Town C.D."/>
            <person name="Roe B.A."/>
        </authorList>
    </citation>
    <scope>NUCLEOTIDE SEQUENCE [LARGE SCALE GENOMIC DNA]</scope>
    <source>
        <strain evidence="1">A17</strain>
        <strain evidence="2 3">cv. Jemalong A17</strain>
    </source>
</reference>
<dbReference type="EnsemblPlants" id="KEH37660">
    <property type="protein sequence ID" value="KEH37660"/>
    <property type="gene ID" value="MTR_2g044120"/>
</dbReference>
<dbReference type="AlphaFoldDB" id="A0A072VHM8"/>
<organism evidence="1 3">
    <name type="scientific">Medicago truncatula</name>
    <name type="common">Barrel medic</name>
    <name type="synonym">Medicago tribuloides</name>
    <dbReference type="NCBI Taxonomy" id="3880"/>
    <lineage>
        <taxon>Eukaryota</taxon>
        <taxon>Viridiplantae</taxon>
        <taxon>Streptophyta</taxon>
        <taxon>Embryophyta</taxon>
        <taxon>Tracheophyta</taxon>
        <taxon>Spermatophyta</taxon>
        <taxon>Magnoliopsida</taxon>
        <taxon>eudicotyledons</taxon>
        <taxon>Gunneridae</taxon>
        <taxon>Pentapetalae</taxon>
        <taxon>rosids</taxon>
        <taxon>fabids</taxon>
        <taxon>Fabales</taxon>
        <taxon>Fabaceae</taxon>
        <taxon>Papilionoideae</taxon>
        <taxon>50 kb inversion clade</taxon>
        <taxon>NPAAA clade</taxon>
        <taxon>Hologalegina</taxon>
        <taxon>IRL clade</taxon>
        <taxon>Trifolieae</taxon>
        <taxon>Medicago</taxon>
    </lineage>
</organism>
<keyword evidence="3" id="KW-1185">Reference proteome</keyword>
<dbReference type="EMBL" id="CM001218">
    <property type="protein sequence ID" value="KEH37660.1"/>
    <property type="molecule type" value="Genomic_DNA"/>
</dbReference>
<sequence>MEDGASLLLKGVEENCRSIDSNMAFVGYVESVSNLYTSEIRSMWLADLIDDKFKLQECLEDAYTNN</sequence>
<evidence type="ECO:0000313" key="2">
    <source>
        <dbReference type="EnsemblPlants" id="KEH37660"/>
    </source>
</evidence>
<evidence type="ECO:0000313" key="1">
    <source>
        <dbReference type="EMBL" id="KEH37660.1"/>
    </source>
</evidence>
<reference evidence="2" key="3">
    <citation type="submission" date="2015-04" db="UniProtKB">
        <authorList>
            <consortium name="EnsemblPlants"/>
        </authorList>
    </citation>
    <scope>IDENTIFICATION</scope>
    <source>
        <strain evidence="2">cv. Jemalong A17</strain>
    </source>
</reference>
<evidence type="ECO:0000313" key="3">
    <source>
        <dbReference type="Proteomes" id="UP000002051"/>
    </source>
</evidence>
<keyword evidence="1" id="KW-0560">Oxidoreductase</keyword>